<protein>
    <recommendedName>
        <fullName evidence="4">DUF4126 domain-containing protein</fullName>
    </recommendedName>
</protein>
<keyword evidence="3" id="KW-1185">Reference proteome</keyword>
<reference evidence="3" key="1">
    <citation type="journal article" date="2019" name="Int. J. Syst. Evol. Microbiol.">
        <title>The Global Catalogue of Microorganisms (GCM) 10K type strain sequencing project: providing services to taxonomists for standard genome sequencing and annotation.</title>
        <authorList>
            <consortium name="The Broad Institute Genomics Platform"/>
            <consortium name="The Broad Institute Genome Sequencing Center for Infectious Disease"/>
            <person name="Wu L."/>
            <person name="Ma J."/>
        </authorList>
    </citation>
    <scope>NUCLEOTIDE SEQUENCE [LARGE SCALE GENOMIC DNA]</scope>
    <source>
        <strain evidence="3">CCUG 62763</strain>
    </source>
</reference>
<dbReference type="RefSeq" id="WP_387990912.1">
    <property type="nucleotide sequence ID" value="NZ_JBHSGR010000018.1"/>
</dbReference>
<comment type="caution">
    <text evidence="2">The sequence shown here is derived from an EMBL/GenBank/DDBJ whole genome shotgun (WGS) entry which is preliminary data.</text>
</comment>
<accession>A0ABV9LLY3</accession>
<name>A0ABV9LLY3_9ACTN</name>
<proteinExistence type="predicted"/>
<evidence type="ECO:0000256" key="1">
    <source>
        <dbReference type="SAM" id="SignalP"/>
    </source>
</evidence>
<evidence type="ECO:0000313" key="2">
    <source>
        <dbReference type="EMBL" id="MFC4694947.1"/>
    </source>
</evidence>
<dbReference type="Proteomes" id="UP001596025">
    <property type="component" value="Unassembled WGS sequence"/>
</dbReference>
<feature type="chain" id="PRO_5046320831" description="DUF4126 domain-containing protein" evidence="1">
    <location>
        <begin position="26"/>
        <end position="144"/>
    </location>
</feature>
<keyword evidence="1" id="KW-0732">Signal</keyword>
<dbReference type="EMBL" id="JBHSGR010000018">
    <property type="protein sequence ID" value="MFC4694947.1"/>
    <property type="molecule type" value="Genomic_DNA"/>
</dbReference>
<evidence type="ECO:0008006" key="4">
    <source>
        <dbReference type="Google" id="ProtNLM"/>
    </source>
</evidence>
<gene>
    <name evidence="2" type="ORF">ACFO3M_16225</name>
</gene>
<feature type="signal peptide" evidence="1">
    <location>
        <begin position="1"/>
        <end position="25"/>
    </location>
</feature>
<evidence type="ECO:0000313" key="3">
    <source>
        <dbReference type="Proteomes" id="UP001596025"/>
    </source>
</evidence>
<sequence length="144" mass="13989">MTSSLVLRAALLGIAAGGRSSLGLAAPALTASRRRPVRLAALAAVAGELVADKLPATPSRTIPPSVAVRLAAGAAGGALLARRQGGPLLPVLAGAAGAAAGTLGGARWRELAGRRVPDLPAALAEDVVVVTIASLACRGIAAGR</sequence>
<organism evidence="2 3">
    <name type="scientific">Geodermatophilus arenarius</name>
    <dbReference type="NCBI Taxonomy" id="1137990"/>
    <lineage>
        <taxon>Bacteria</taxon>
        <taxon>Bacillati</taxon>
        <taxon>Actinomycetota</taxon>
        <taxon>Actinomycetes</taxon>
        <taxon>Geodermatophilales</taxon>
        <taxon>Geodermatophilaceae</taxon>
        <taxon>Geodermatophilus</taxon>
    </lineage>
</organism>